<dbReference type="Proteomes" id="UP000011511">
    <property type="component" value="Unassembled WGS sequence"/>
</dbReference>
<dbReference type="eggNOG" id="arCOG09216">
    <property type="taxonomic scope" value="Archaea"/>
</dbReference>
<dbReference type="PATRIC" id="fig|1227494.3.peg.3412"/>
<keyword evidence="1" id="KW-0472">Membrane</keyword>
<keyword evidence="1" id="KW-0812">Transmembrane</keyword>
<protein>
    <submittedName>
        <fullName evidence="2">Uncharacterized protein</fullName>
    </submittedName>
</protein>
<dbReference type="EMBL" id="AOIK01000042">
    <property type="protein sequence ID" value="ELY84152.1"/>
    <property type="molecule type" value="Genomic_DNA"/>
</dbReference>
<evidence type="ECO:0000313" key="3">
    <source>
        <dbReference type="Proteomes" id="UP000011511"/>
    </source>
</evidence>
<feature type="transmembrane region" description="Helical" evidence="1">
    <location>
        <begin position="6"/>
        <end position="26"/>
    </location>
</feature>
<evidence type="ECO:0000313" key="2">
    <source>
        <dbReference type="EMBL" id="ELY84152.1"/>
    </source>
</evidence>
<keyword evidence="3" id="KW-1185">Reference proteome</keyword>
<evidence type="ECO:0000256" key="1">
    <source>
        <dbReference type="SAM" id="Phobius"/>
    </source>
</evidence>
<sequence length="56" mass="6245">MLFGLSLPLAFVESGTWLLFVVVVAISGRSLRLMGVDMLVYHGAYTRDERLDRDGT</sequence>
<dbReference type="AlphaFoldDB" id="L9ZEV9"/>
<organism evidence="2 3">
    <name type="scientific">Natrinema altunense (strain JCM 12890 / CGMCC 1.3731 / AJ2)</name>
    <dbReference type="NCBI Taxonomy" id="1227494"/>
    <lineage>
        <taxon>Archaea</taxon>
        <taxon>Methanobacteriati</taxon>
        <taxon>Methanobacteriota</taxon>
        <taxon>Stenosarchaea group</taxon>
        <taxon>Halobacteria</taxon>
        <taxon>Halobacteriales</taxon>
        <taxon>Natrialbaceae</taxon>
        <taxon>Natrinema</taxon>
    </lineage>
</organism>
<keyword evidence="1" id="KW-1133">Transmembrane helix</keyword>
<proteinExistence type="predicted"/>
<reference evidence="2 3" key="1">
    <citation type="journal article" date="2014" name="PLoS Genet.">
        <title>Phylogenetically driven sequencing of extremely halophilic archaea reveals strategies for static and dynamic osmo-response.</title>
        <authorList>
            <person name="Becker E.A."/>
            <person name="Seitzer P.M."/>
            <person name="Tritt A."/>
            <person name="Larsen D."/>
            <person name="Krusor M."/>
            <person name="Yao A.I."/>
            <person name="Wu D."/>
            <person name="Madern D."/>
            <person name="Eisen J.A."/>
            <person name="Darling A.E."/>
            <person name="Facciotti M.T."/>
        </authorList>
    </citation>
    <scope>NUCLEOTIDE SEQUENCE [LARGE SCALE GENOMIC DNA]</scope>
    <source>
        <strain evidence="2 3">JCM 12890</strain>
    </source>
</reference>
<accession>L9ZEV9</accession>
<dbReference type="RefSeq" id="WP_007110606.1">
    <property type="nucleotide sequence ID" value="NZ_AOIK01000042.1"/>
</dbReference>
<gene>
    <name evidence="2" type="ORF">C485_16945</name>
</gene>
<name>L9ZEV9_NATA2</name>
<comment type="caution">
    <text evidence="2">The sequence shown here is derived from an EMBL/GenBank/DDBJ whole genome shotgun (WGS) entry which is preliminary data.</text>
</comment>